<feature type="transmembrane region" description="Helical" evidence="6">
    <location>
        <begin position="43"/>
        <end position="62"/>
    </location>
</feature>
<evidence type="ECO:0000256" key="6">
    <source>
        <dbReference type="SAM" id="Phobius"/>
    </source>
</evidence>
<dbReference type="InterPro" id="IPR019109">
    <property type="entry name" value="MamF_MmsF"/>
</dbReference>
<sequence length="174" mass="20036">MCTAEQNRRVIIRISVVQDTRPEGHKRNITPLPVSQDRSMATFAHFSGIIGFLPAAAIYYLYRDRAPFTEQESREAMNFTLLPSIMILVLLILSFVPGMASLMMFFTAILWLYMAISSVIAGIYAAQGEPHRYKLNLRILDLFLKPAEDFKEKKKQHREEMEGQQQQQAAERRV</sequence>
<reference evidence="8 9" key="1">
    <citation type="submission" date="2017-04" db="EMBL/GenBank/DDBJ databases">
        <title>Kefir bacterial isolates.</title>
        <authorList>
            <person name="Kim Y."/>
            <person name="Blasche S."/>
            <person name="Patil K.R."/>
        </authorList>
    </citation>
    <scope>NUCLEOTIDE SEQUENCE [LARGE SCALE GENOMIC DNA]</scope>
    <source>
        <strain evidence="8 9">OG2-1</strain>
    </source>
</reference>
<dbReference type="EMBL" id="NCWU01000005">
    <property type="protein sequence ID" value="PAK85731.1"/>
    <property type="molecule type" value="Genomic_DNA"/>
</dbReference>
<gene>
    <name evidence="8" type="ORF">B8W87_06020</name>
    <name evidence="7" type="ORF">HXO56_07655</name>
</gene>
<keyword evidence="4 6" id="KW-0472">Membrane</keyword>
<dbReference type="Proteomes" id="UP000769484">
    <property type="component" value="Unassembled WGS sequence"/>
</dbReference>
<accession>A0A509JUT3</accession>
<accession>A0A5F0M7Q4</accession>
<evidence type="ECO:0000256" key="1">
    <source>
        <dbReference type="ARBA" id="ARBA00004141"/>
    </source>
</evidence>
<dbReference type="Proteomes" id="UP000216195">
    <property type="component" value="Unassembled WGS sequence"/>
</dbReference>
<keyword evidence="3 6" id="KW-1133">Transmembrane helix</keyword>
<evidence type="ECO:0000313" key="7">
    <source>
        <dbReference type="EMBL" id="MBF1649947.1"/>
    </source>
</evidence>
<keyword evidence="2 6" id="KW-0812">Transmembrane</keyword>
<feature type="transmembrane region" description="Helical" evidence="6">
    <location>
        <begin position="102"/>
        <end position="126"/>
    </location>
</feature>
<evidence type="ECO:0000256" key="5">
    <source>
        <dbReference type="SAM" id="MobiDB-lite"/>
    </source>
</evidence>
<proteinExistence type="predicted"/>
<evidence type="ECO:0000313" key="10">
    <source>
        <dbReference type="Proteomes" id="UP000769484"/>
    </source>
</evidence>
<feature type="region of interest" description="Disordered" evidence="5">
    <location>
        <begin position="153"/>
        <end position="174"/>
    </location>
</feature>
<organism evidence="7 10">
    <name type="scientific">Rothia dentocariosa</name>
    <dbReference type="NCBI Taxonomy" id="2047"/>
    <lineage>
        <taxon>Bacteria</taxon>
        <taxon>Bacillati</taxon>
        <taxon>Actinomycetota</taxon>
        <taxon>Actinomycetes</taxon>
        <taxon>Micrococcales</taxon>
        <taxon>Micrococcaceae</taxon>
        <taxon>Rothia</taxon>
    </lineage>
</organism>
<evidence type="ECO:0000256" key="3">
    <source>
        <dbReference type="ARBA" id="ARBA00022989"/>
    </source>
</evidence>
<dbReference type="EMBL" id="JABZXJ010000029">
    <property type="protein sequence ID" value="MBF1649947.1"/>
    <property type="molecule type" value="Genomic_DNA"/>
</dbReference>
<dbReference type="AlphaFoldDB" id="A0A509JUT3"/>
<evidence type="ECO:0000256" key="2">
    <source>
        <dbReference type="ARBA" id="ARBA00022692"/>
    </source>
</evidence>
<evidence type="ECO:0000313" key="9">
    <source>
        <dbReference type="Proteomes" id="UP000216195"/>
    </source>
</evidence>
<protein>
    <submittedName>
        <fullName evidence="7">DUF4870 domain-containing protein</fullName>
    </submittedName>
</protein>
<feature type="transmembrane region" description="Helical" evidence="6">
    <location>
        <begin position="76"/>
        <end position="96"/>
    </location>
</feature>
<reference evidence="7" key="2">
    <citation type="submission" date="2020-04" db="EMBL/GenBank/DDBJ databases">
        <title>Deep metagenomics examines the oral microbiome during advanced dental caries in children, revealing novel taxa and co-occurrences with host molecules.</title>
        <authorList>
            <person name="Baker J.L."/>
            <person name="Morton J.T."/>
            <person name="Dinis M."/>
            <person name="Alvarez R."/>
            <person name="Tran N.C."/>
            <person name="Knight R."/>
            <person name="Edlund A."/>
        </authorList>
    </citation>
    <scope>NUCLEOTIDE SEQUENCE</scope>
    <source>
        <strain evidence="7">JCVI_47_bin.4</strain>
    </source>
</reference>
<name>A0A509JUT3_9MICC</name>
<dbReference type="Pfam" id="PF09685">
    <property type="entry name" value="MamF_MmsF"/>
    <property type="match status" value="1"/>
</dbReference>
<evidence type="ECO:0000313" key="8">
    <source>
        <dbReference type="EMBL" id="PAK85731.1"/>
    </source>
</evidence>
<comment type="caution">
    <text evidence="7">The sequence shown here is derived from an EMBL/GenBank/DDBJ whole genome shotgun (WGS) entry which is preliminary data.</text>
</comment>
<comment type="subcellular location">
    <subcellularLocation>
        <location evidence="1">Membrane</location>
        <topology evidence="1">Multi-pass membrane protein</topology>
    </subcellularLocation>
</comment>
<evidence type="ECO:0000256" key="4">
    <source>
        <dbReference type="ARBA" id="ARBA00023136"/>
    </source>
</evidence>
<feature type="compositionally biased region" description="Low complexity" evidence="5">
    <location>
        <begin position="164"/>
        <end position="174"/>
    </location>
</feature>